<keyword evidence="2" id="KW-1185">Reference proteome</keyword>
<dbReference type="OrthoDB" id="4146863at2"/>
<proteinExistence type="predicted"/>
<protein>
    <recommendedName>
        <fullName evidence="3">Replication-relaxation</fullName>
    </recommendedName>
</protein>
<dbReference type="Pfam" id="PF13814">
    <property type="entry name" value="Replic_Relax"/>
    <property type="match status" value="1"/>
</dbReference>
<dbReference type="KEGG" id="nsl:BOX37_07710"/>
<organism evidence="1 2">
    <name type="scientific">Nocardia mangyaensis</name>
    <dbReference type="NCBI Taxonomy" id="2213200"/>
    <lineage>
        <taxon>Bacteria</taxon>
        <taxon>Bacillati</taxon>
        <taxon>Actinomycetota</taxon>
        <taxon>Actinomycetes</taxon>
        <taxon>Mycobacteriales</taxon>
        <taxon>Nocardiaceae</taxon>
        <taxon>Nocardia</taxon>
    </lineage>
</organism>
<reference evidence="1" key="1">
    <citation type="submission" date="2016-11" db="EMBL/GenBank/DDBJ databases">
        <authorList>
            <person name="Jaros S."/>
            <person name="Januszkiewicz K."/>
            <person name="Wedrychowicz H."/>
        </authorList>
    </citation>
    <scope>NUCLEOTIDE SEQUENCE [LARGE SCALE GENOMIC DNA]</scope>
    <source>
        <strain evidence="1">Y48</strain>
    </source>
</reference>
<dbReference type="Proteomes" id="UP000183810">
    <property type="component" value="Chromosome"/>
</dbReference>
<dbReference type="AlphaFoldDB" id="A0A1J0W1P7"/>
<evidence type="ECO:0008006" key="3">
    <source>
        <dbReference type="Google" id="ProtNLM"/>
    </source>
</evidence>
<dbReference type="InterPro" id="IPR025855">
    <property type="entry name" value="Replic_Relax"/>
</dbReference>
<evidence type="ECO:0000313" key="2">
    <source>
        <dbReference type="Proteomes" id="UP000183810"/>
    </source>
</evidence>
<name>A0A1J0W1P7_9NOCA</name>
<gene>
    <name evidence="1" type="ORF">BOX37_07710</name>
</gene>
<accession>A0A1J0W1P7</accession>
<sequence>MAEHKFLTIGQIEVLHFENAPGSRSRAARRACARLRRLGVLGGLTRSVGGTSGGSGGLIHYVDEVGDRLLRRESERRTRRAFREPTARFLNHQLGVADAHVGLVRADRAGQLELLRCDIEPISWRTYTGIGAVRLTLKPDLYAETASPPGSEYVDAAFIEIDMGTESIPTLIRKCREYESYRRQGIEQDRSDGAFPVVIWSMAAETDAKAERRRSALHGAIAKDRRLPEDLFRIIAPEQLINITQKGTSL</sequence>
<evidence type="ECO:0000313" key="1">
    <source>
        <dbReference type="EMBL" id="APE38111.1"/>
    </source>
</evidence>
<dbReference type="EMBL" id="CP018082">
    <property type="protein sequence ID" value="APE38111.1"/>
    <property type="molecule type" value="Genomic_DNA"/>
</dbReference>